<proteinExistence type="predicted"/>
<evidence type="ECO:0000313" key="6">
    <source>
        <dbReference type="Proteomes" id="UP001230207"/>
    </source>
</evidence>
<dbReference type="InterPro" id="IPR006644">
    <property type="entry name" value="Cadg"/>
</dbReference>
<dbReference type="PANTHER" id="PTHR38340">
    <property type="entry name" value="S-LAYER PROTEIN"/>
    <property type="match status" value="1"/>
</dbReference>
<sequence length="1100" mass="110361">MATKTLTDSDDFLEDGSTGNTIKGLAGNDTIYGQGGTDTIYGDDGDDMLDGGDGNDTIYGGDDADAISGGKGNDTIEGGSGGGFDLELGDLGTDNLDGGEGIDTLSYANSSEGVFVTFEEGGSASGGDANNDSIYNFENITGSAFDDSLTGDSGANDLRGLAGADVIAGGAGADIIDGGDGVDDLDGGTGDDTLTYTDSTAGVTITMAADATSGTASDGDAFRNFEFIVGSSFADTFNGGAGKDFLLGGAGNDIINGGANNDTLFGDAGNDTLNGGTGDDLLYSGDGNDTLNGDDGNDVLYATGTTGTGLATLNGGAGDDSFITGAGKTGKVDGGTGTDTVHASTFLDGVTFSNVEVLDAMDGFAYGTVAQLNAFSTITISGSDRQDINIILEGTGGTLDLSSKITGNRYAVVTAGNGDGILTGAVNITGTGNNDSLSGGDYNDTLNGGAGKDTLAGGKGNDTYVVDNAGDVVTEAVSAGTDTVKTSLASYTLGSNVENLTYTGTSAFTGIGNSLANTITGSTAADTLSGGDGNDTLAGGKGNDTLNGGAGTDVLVLTGARSNYSWVKNNDGSYTVTDSRSASDGVDKISNIENVKFSDQTIAVALAANKAPVITSDLGGTTAAITSAENRIAVRTVTATDPNEDKLTYSISGGADKALFTIDASSGALAFKSAPNFEAPTDSGKNNVYDVIVTAKDAGGLSDTQSIAVKVTNTNEAPVVTTAATINVAENTKTVATVATTDVDAKDKLTYSISGGADKAVFTIDASSGALAFKSAPNFEAPTDSGKNNIYDVTVTAKDAGGLSDSQAIAVKVTDTNEAPVVTTAATISVSENTKSVVKVEATDQDNDTLTYSISGGADKALFSINASTGALTFKSASDYEAPTDSGKNNVYDVTVKVTDAGGLVDTQAIAVKIDNIATTSRSTSYTLTASEDDLTLTGNGALHGIGNDFDNIIKGNNGNNVLSGDNGNDTIHGGIGSDSIIGGGGVDDLYGDAGLDVFAFKNVSDLGTSKTATDTIFDFDGKGGEDIDLREIDANTNTKAENAFSFIGTKNFSKIAGELRYEKDGSGTYVYGDVNGDAKADFVIHLDDALTLSTGYFML</sequence>
<evidence type="ECO:0000256" key="1">
    <source>
        <dbReference type="ARBA" id="ARBA00004613"/>
    </source>
</evidence>
<feature type="domain" description="Cadherin" evidence="4">
    <location>
        <begin position="720"/>
        <end position="822"/>
    </location>
</feature>
<organism evidence="5 6">
    <name type="scientific">Pararhizobium capsulatum DSM 1112</name>
    <dbReference type="NCBI Taxonomy" id="1121113"/>
    <lineage>
        <taxon>Bacteria</taxon>
        <taxon>Pseudomonadati</taxon>
        <taxon>Pseudomonadota</taxon>
        <taxon>Alphaproteobacteria</taxon>
        <taxon>Hyphomicrobiales</taxon>
        <taxon>Rhizobiaceae</taxon>
        <taxon>Rhizobium/Agrobacterium group</taxon>
        <taxon>Pararhizobium</taxon>
    </lineage>
</organism>
<feature type="compositionally biased region" description="Acidic residues" evidence="3">
    <location>
        <begin position="41"/>
        <end position="50"/>
    </location>
</feature>
<dbReference type="InterPro" id="IPR002126">
    <property type="entry name" value="Cadherin-like_dom"/>
</dbReference>
<dbReference type="CDD" id="cd11304">
    <property type="entry name" value="Cadherin_repeat"/>
    <property type="match status" value="3"/>
</dbReference>
<dbReference type="PROSITE" id="PS50268">
    <property type="entry name" value="CADHERIN_2"/>
    <property type="match status" value="3"/>
</dbReference>
<evidence type="ECO:0000259" key="4">
    <source>
        <dbReference type="PROSITE" id="PS50268"/>
    </source>
</evidence>
<name>A0ABU0C339_9HYPH</name>
<feature type="domain" description="Cadherin" evidence="4">
    <location>
        <begin position="822"/>
        <end position="926"/>
    </location>
</feature>
<dbReference type="SUPFAM" id="SSF49313">
    <property type="entry name" value="Cadherin-like"/>
    <property type="match status" value="3"/>
</dbReference>
<dbReference type="Pfam" id="PF17963">
    <property type="entry name" value="Big_9"/>
    <property type="match status" value="1"/>
</dbReference>
<dbReference type="RefSeq" id="WP_307236089.1">
    <property type="nucleotide sequence ID" value="NZ_JAUSVF010000003.1"/>
</dbReference>
<dbReference type="Gene3D" id="2.60.40.60">
    <property type="entry name" value="Cadherins"/>
    <property type="match status" value="2"/>
</dbReference>
<dbReference type="Pfam" id="PF00028">
    <property type="entry name" value="Cadherin"/>
    <property type="match status" value="1"/>
</dbReference>
<protein>
    <submittedName>
        <fullName evidence="5">Ca2+-binding RTX toxin-like protein</fullName>
    </submittedName>
</protein>
<dbReference type="Pfam" id="PF00353">
    <property type="entry name" value="HemolysinCabind"/>
    <property type="match status" value="9"/>
</dbReference>
<accession>A0ABU0C339</accession>
<dbReference type="SUPFAM" id="SSF51120">
    <property type="entry name" value="beta-Roll"/>
    <property type="match status" value="5"/>
</dbReference>
<dbReference type="PRINTS" id="PR00313">
    <property type="entry name" value="CABNDNGRPT"/>
</dbReference>
<dbReference type="Gene3D" id="2.150.10.10">
    <property type="entry name" value="Serralysin-like metalloprotease, C-terminal"/>
    <property type="match status" value="5"/>
</dbReference>
<comment type="caution">
    <text evidence="5">The sequence shown here is derived from an EMBL/GenBank/DDBJ whole genome shotgun (WGS) entry which is preliminary data.</text>
</comment>
<dbReference type="InterPro" id="IPR018511">
    <property type="entry name" value="Hemolysin-typ_Ca-bd_CS"/>
</dbReference>
<keyword evidence="2" id="KW-0964">Secreted</keyword>
<dbReference type="SMART" id="SM00736">
    <property type="entry name" value="CADG"/>
    <property type="match status" value="2"/>
</dbReference>
<dbReference type="PANTHER" id="PTHR38340:SF1">
    <property type="entry name" value="S-LAYER PROTEIN"/>
    <property type="match status" value="1"/>
</dbReference>
<dbReference type="InterPro" id="IPR001343">
    <property type="entry name" value="Hemolysn_Ca-bd"/>
</dbReference>
<dbReference type="Proteomes" id="UP001230207">
    <property type="component" value="Unassembled WGS sequence"/>
</dbReference>
<dbReference type="SMART" id="SM00112">
    <property type="entry name" value="CA"/>
    <property type="match status" value="3"/>
</dbReference>
<dbReference type="InterPro" id="IPR050557">
    <property type="entry name" value="RTX_toxin/Mannuronan_C5-epim"/>
</dbReference>
<feature type="domain" description="Cadherin" evidence="4">
    <location>
        <begin position="634"/>
        <end position="720"/>
    </location>
</feature>
<dbReference type="InterPro" id="IPR011049">
    <property type="entry name" value="Serralysin-like_metalloprot_C"/>
</dbReference>
<evidence type="ECO:0000313" key="5">
    <source>
        <dbReference type="EMBL" id="MDQ0323512.1"/>
    </source>
</evidence>
<feature type="region of interest" description="Disordered" evidence="3">
    <location>
        <begin position="1"/>
        <end position="20"/>
    </location>
</feature>
<dbReference type="PROSITE" id="PS00330">
    <property type="entry name" value="HEMOLYSIN_CALCIUM"/>
    <property type="match status" value="9"/>
</dbReference>
<evidence type="ECO:0000256" key="3">
    <source>
        <dbReference type="SAM" id="MobiDB-lite"/>
    </source>
</evidence>
<gene>
    <name evidence="5" type="ORF">QO002_005718</name>
</gene>
<reference evidence="5 6" key="1">
    <citation type="submission" date="2023-07" db="EMBL/GenBank/DDBJ databases">
        <title>Genomic Encyclopedia of Type Strains, Phase IV (KMG-IV): sequencing the most valuable type-strain genomes for metagenomic binning, comparative biology and taxonomic classification.</title>
        <authorList>
            <person name="Goeker M."/>
        </authorList>
    </citation>
    <scope>NUCLEOTIDE SEQUENCE [LARGE SCALE GENOMIC DNA]</scope>
    <source>
        <strain evidence="5 6">DSM 1112</strain>
    </source>
</reference>
<dbReference type="InterPro" id="IPR015919">
    <property type="entry name" value="Cadherin-like_sf"/>
</dbReference>
<feature type="region of interest" description="Disordered" evidence="3">
    <location>
        <begin position="33"/>
        <end position="83"/>
    </location>
</feature>
<dbReference type="EMBL" id="JAUSVF010000003">
    <property type="protein sequence ID" value="MDQ0323512.1"/>
    <property type="molecule type" value="Genomic_DNA"/>
</dbReference>
<comment type="subcellular location">
    <subcellularLocation>
        <location evidence="1">Secreted</location>
    </subcellularLocation>
</comment>
<evidence type="ECO:0000256" key="2">
    <source>
        <dbReference type="ARBA" id="ARBA00022525"/>
    </source>
</evidence>
<keyword evidence="6" id="KW-1185">Reference proteome</keyword>